<keyword evidence="5" id="KW-0349">Heme</keyword>
<keyword evidence="16" id="KW-0472">Membrane</keyword>
<evidence type="ECO:0000259" key="18">
    <source>
        <dbReference type="PROSITE" id="PS50112"/>
    </source>
</evidence>
<feature type="domain" description="PAS" evidence="18">
    <location>
        <begin position="135"/>
        <end position="188"/>
    </location>
</feature>
<feature type="domain" description="PAC" evidence="19">
    <location>
        <begin position="203"/>
        <end position="262"/>
    </location>
</feature>
<dbReference type="Pfam" id="PF00989">
    <property type="entry name" value="PAS"/>
    <property type="match status" value="1"/>
</dbReference>
<organism evidence="20 21">
    <name type="scientific">Azorhizobium oxalatiphilum</name>
    <dbReference type="NCBI Taxonomy" id="980631"/>
    <lineage>
        <taxon>Bacteria</taxon>
        <taxon>Pseudomonadati</taxon>
        <taxon>Pseudomonadota</taxon>
        <taxon>Alphaproteobacteria</taxon>
        <taxon>Hyphomicrobiales</taxon>
        <taxon>Xanthobacteraceae</taxon>
        <taxon>Azorhizobium</taxon>
    </lineage>
</organism>
<dbReference type="PRINTS" id="PR00344">
    <property type="entry name" value="BCTRLSENSOR"/>
</dbReference>
<dbReference type="GO" id="GO:0000155">
    <property type="term" value="F:phosphorelay sensor kinase activity"/>
    <property type="evidence" value="ECO:0007669"/>
    <property type="project" value="InterPro"/>
</dbReference>
<dbReference type="SUPFAM" id="SSF55874">
    <property type="entry name" value="ATPase domain of HSP90 chaperone/DNA topoisomerase II/histidine kinase"/>
    <property type="match status" value="1"/>
</dbReference>
<dbReference type="EC" id="2.7.13.3" evidence="3"/>
<keyword evidence="16" id="KW-0812">Transmembrane</keyword>
<dbReference type="InterPro" id="IPR003661">
    <property type="entry name" value="HisK_dim/P_dom"/>
</dbReference>
<dbReference type="InterPro" id="IPR003594">
    <property type="entry name" value="HATPase_dom"/>
</dbReference>
<dbReference type="SMART" id="SM00388">
    <property type="entry name" value="HisKA"/>
    <property type="match status" value="1"/>
</dbReference>
<reference evidence="20" key="2">
    <citation type="submission" date="2020-09" db="EMBL/GenBank/DDBJ databases">
        <authorList>
            <person name="Sun Q."/>
            <person name="Sedlacek I."/>
        </authorList>
    </citation>
    <scope>NUCLEOTIDE SEQUENCE</scope>
    <source>
        <strain evidence="20">CCM 7897</strain>
    </source>
</reference>
<dbReference type="SUPFAM" id="SSF47384">
    <property type="entry name" value="Homodimeric domain of signal transducing histidine kinase"/>
    <property type="match status" value="1"/>
</dbReference>
<evidence type="ECO:0000313" key="20">
    <source>
        <dbReference type="EMBL" id="GGF79611.1"/>
    </source>
</evidence>
<evidence type="ECO:0000256" key="5">
    <source>
        <dbReference type="ARBA" id="ARBA00022617"/>
    </source>
</evidence>
<evidence type="ECO:0000313" key="21">
    <source>
        <dbReference type="Proteomes" id="UP000606044"/>
    </source>
</evidence>
<evidence type="ECO:0000256" key="9">
    <source>
        <dbReference type="ARBA" id="ARBA00022777"/>
    </source>
</evidence>
<evidence type="ECO:0000256" key="6">
    <source>
        <dbReference type="ARBA" id="ARBA00022679"/>
    </source>
</evidence>
<evidence type="ECO:0000256" key="10">
    <source>
        <dbReference type="ARBA" id="ARBA00022840"/>
    </source>
</evidence>
<evidence type="ECO:0000256" key="7">
    <source>
        <dbReference type="ARBA" id="ARBA00022723"/>
    </source>
</evidence>
<keyword evidence="10" id="KW-0067">ATP-binding</keyword>
<comment type="cofactor">
    <cofactor evidence="2">
        <name>heme</name>
        <dbReference type="ChEBI" id="CHEBI:30413"/>
    </cofactor>
</comment>
<evidence type="ECO:0000256" key="12">
    <source>
        <dbReference type="ARBA" id="ARBA00023012"/>
    </source>
</evidence>
<proteinExistence type="predicted"/>
<evidence type="ECO:0000256" key="15">
    <source>
        <dbReference type="ARBA" id="ARBA00070616"/>
    </source>
</evidence>
<evidence type="ECO:0000259" key="17">
    <source>
        <dbReference type="PROSITE" id="PS50109"/>
    </source>
</evidence>
<evidence type="ECO:0000256" key="1">
    <source>
        <dbReference type="ARBA" id="ARBA00000085"/>
    </source>
</evidence>
<sequence length="504" mass="54930">MNRTNIQALPPKGPHMPQSLSDALRHALPGAIAAVLVLLVAAALDARPFDPRVLLILLVVAVAASTQGLLPGLGATLVASAGTVLRSICLDVGTIDDWQTLALFTLAGVGIAVLGERLRRTRVDALLRDRALLAREAHLSSILDTVPDAMIVIDECGVMQSFSTTAERLFGYTASEVIGRNVSILMPNPHRDHHDGYLLRYMTTGERRIIGIGRVVTGERKDGATFPMELAVGEMHSGNGRFFTGFIRDLTERQETEARLQELQAELVHISRLTALGEMASTLAHELNQPLSAIANYIKGSRRILEDGDPKRLPMLTGALDKAAEQALRAGQIIRRLRDFVSRGESERRLESISKLVEEASALALVGAKEHGIQVRYQFDTTCDLVLADKVQVQQVLLNLMRNALEAMMEAPRRQLLVQTAPAEDDMVTISVSDTGHGISEEMRSQLFTPFVTTKAHGMGVGLSISRTIIEAHGGRIWAEPNPEGGTVFRFTLRTVDEEAMQDA</sequence>
<accession>A0A917C9W9</accession>
<keyword evidence="8" id="KW-0547">Nucleotide-binding</keyword>
<dbReference type="PANTHER" id="PTHR43065">
    <property type="entry name" value="SENSOR HISTIDINE KINASE"/>
    <property type="match status" value="1"/>
</dbReference>
<evidence type="ECO:0000256" key="4">
    <source>
        <dbReference type="ARBA" id="ARBA00022553"/>
    </source>
</evidence>
<dbReference type="Gene3D" id="6.10.250.2580">
    <property type="match status" value="1"/>
</dbReference>
<comment type="caution">
    <text evidence="20">The sequence shown here is derived from an EMBL/GenBank/DDBJ whole genome shotgun (WGS) entry which is preliminary data.</text>
</comment>
<evidence type="ECO:0000256" key="3">
    <source>
        <dbReference type="ARBA" id="ARBA00012438"/>
    </source>
</evidence>
<dbReference type="InterPro" id="IPR004358">
    <property type="entry name" value="Sig_transdc_His_kin-like_C"/>
</dbReference>
<dbReference type="GO" id="GO:0006355">
    <property type="term" value="P:regulation of DNA-templated transcription"/>
    <property type="evidence" value="ECO:0007669"/>
    <property type="project" value="InterPro"/>
</dbReference>
<dbReference type="InterPro" id="IPR036097">
    <property type="entry name" value="HisK_dim/P_sf"/>
</dbReference>
<dbReference type="InterPro" id="IPR035965">
    <property type="entry name" value="PAS-like_dom_sf"/>
</dbReference>
<evidence type="ECO:0000256" key="13">
    <source>
        <dbReference type="ARBA" id="ARBA00023231"/>
    </source>
</evidence>
<dbReference type="CDD" id="cd00130">
    <property type="entry name" value="PAS"/>
    <property type="match status" value="1"/>
</dbReference>
<dbReference type="Pfam" id="PF02518">
    <property type="entry name" value="HATPase_c"/>
    <property type="match status" value="1"/>
</dbReference>
<dbReference type="Gene3D" id="1.10.287.130">
    <property type="match status" value="1"/>
</dbReference>
<dbReference type="CDD" id="cd16920">
    <property type="entry name" value="HATPase_TmoS-FixL-DctS-like"/>
    <property type="match status" value="1"/>
</dbReference>
<evidence type="ECO:0000256" key="11">
    <source>
        <dbReference type="ARBA" id="ARBA00023004"/>
    </source>
</evidence>
<dbReference type="FunFam" id="3.30.450.20:FF:000060">
    <property type="entry name" value="Sensor protein FixL"/>
    <property type="match status" value="1"/>
</dbReference>
<dbReference type="SMART" id="SM00091">
    <property type="entry name" value="PAS"/>
    <property type="match status" value="1"/>
</dbReference>
<dbReference type="InterPro" id="IPR000700">
    <property type="entry name" value="PAS-assoc_C"/>
</dbReference>
<dbReference type="PROSITE" id="PS50113">
    <property type="entry name" value="PAC"/>
    <property type="match status" value="1"/>
</dbReference>
<keyword evidence="21" id="KW-1185">Reference proteome</keyword>
<evidence type="ECO:0000256" key="16">
    <source>
        <dbReference type="SAM" id="Phobius"/>
    </source>
</evidence>
<dbReference type="FunFam" id="3.30.565.10:FF:000042">
    <property type="entry name" value="Two-component sensor histidine kinase KdpD"/>
    <property type="match status" value="1"/>
</dbReference>
<keyword evidence="7" id="KW-0479">Metal-binding</keyword>
<dbReference type="Pfam" id="PF00512">
    <property type="entry name" value="HisKA"/>
    <property type="match status" value="1"/>
</dbReference>
<dbReference type="CDD" id="cd00082">
    <property type="entry name" value="HisKA"/>
    <property type="match status" value="1"/>
</dbReference>
<evidence type="ECO:0000259" key="19">
    <source>
        <dbReference type="PROSITE" id="PS50113"/>
    </source>
</evidence>
<dbReference type="InterPro" id="IPR036890">
    <property type="entry name" value="HATPase_C_sf"/>
</dbReference>
<keyword evidence="13" id="KW-0535">Nitrogen fixation</keyword>
<gene>
    <name evidence="20" type="ORF">GCM10007301_44580</name>
</gene>
<keyword evidence="16" id="KW-1133">Transmembrane helix</keyword>
<feature type="transmembrane region" description="Helical" evidence="16">
    <location>
        <begin position="53"/>
        <end position="78"/>
    </location>
</feature>
<dbReference type="GO" id="GO:0046872">
    <property type="term" value="F:metal ion binding"/>
    <property type="evidence" value="ECO:0007669"/>
    <property type="project" value="UniProtKB-KW"/>
</dbReference>
<keyword evidence="9" id="KW-0418">Kinase</keyword>
<dbReference type="Gene3D" id="3.30.565.10">
    <property type="entry name" value="Histidine kinase-like ATPase, C-terminal domain"/>
    <property type="match status" value="1"/>
</dbReference>
<keyword evidence="11" id="KW-0408">Iron</keyword>
<keyword evidence="12" id="KW-0902">Two-component regulatory system</keyword>
<protein>
    <recommendedName>
        <fullName evidence="15">Sensor protein FixL</fullName>
        <ecNumber evidence="3">2.7.13.3</ecNumber>
    </recommendedName>
</protein>
<dbReference type="InterPro" id="IPR013767">
    <property type="entry name" value="PAS_fold"/>
</dbReference>
<evidence type="ECO:0000256" key="8">
    <source>
        <dbReference type="ARBA" id="ARBA00022741"/>
    </source>
</evidence>
<dbReference type="InterPro" id="IPR000014">
    <property type="entry name" value="PAS"/>
</dbReference>
<evidence type="ECO:0000256" key="14">
    <source>
        <dbReference type="ARBA" id="ARBA00059827"/>
    </source>
</evidence>
<dbReference type="SUPFAM" id="SSF55785">
    <property type="entry name" value="PYP-like sensor domain (PAS domain)"/>
    <property type="match status" value="1"/>
</dbReference>
<name>A0A917C9W9_9HYPH</name>
<dbReference type="PROSITE" id="PS50109">
    <property type="entry name" value="HIS_KIN"/>
    <property type="match status" value="1"/>
</dbReference>
<keyword evidence="6" id="KW-0808">Transferase</keyword>
<dbReference type="PANTHER" id="PTHR43065:SF10">
    <property type="entry name" value="PEROXIDE STRESS-ACTIVATED HISTIDINE KINASE MAK3"/>
    <property type="match status" value="1"/>
</dbReference>
<feature type="transmembrane region" description="Helical" evidence="16">
    <location>
        <begin position="26"/>
        <end position="46"/>
    </location>
</feature>
<dbReference type="SMART" id="SM00387">
    <property type="entry name" value="HATPase_c"/>
    <property type="match status" value="1"/>
</dbReference>
<keyword evidence="4" id="KW-0597">Phosphoprotein</keyword>
<dbReference type="Gene3D" id="3.30.450.20">
    <property type="entry name" value="PAS domain"/>
    <property type="match status" value="1"/>
</dbReference>
<comment type="catalytic activity">
    <reaction evidence="1">
        <text>ATP + protein L-histidine = ADP + protein N-phospho-L-histidine.</text>
        <dbReference type="EC" id="2.7.13.3"/>
    </reaction>
</comment>
<dbReference type="PROSITE" id="PS50112">
    <property type="entry name" value="PAS"/>
    <property type="match status" value="1"/>
</dbReference>
<dbReference type="GO" id="GO:0005524">
    <property type="term" value="F:ATP binding"/>
    <property type="evidence" value="ECO:0007669"/>
    <property type="project" value="UniProtKB-KW"/>
</dbReference>
<feature type="domain" description="Histidine kinase" evidence="17">
    <location>
        <begin position="282"/>
        <end position="497"/>
    </location>
</feature>
<reference evidence="20" key="1">
    <citation type="journal article" date="2014" name="Int. J. Syst. Evol. Microbiol.">
        <title>Complete genome sequence of Corynebacterium casei LMG S-19264T (=DSM 44701T), isolated from a smear-ripened cheese.</title>
        <authorList>
            <consortium name="US DOE Joint Genome Institute (JGI-PGF)"/>
            <person name="Walter F."/>
            <person name="Albersmeier A."/>
            <person name="Kalinowski J."/>
            <person name="Ruckert C."/>
        </authorList>
    </citation>
    <scope>NUCLEOTIDE SEQUENCE</scope>
    <source>
        <strain evidence="20">CCM 7897</strain>
    </source>
</reference>
<dbReference type="Proteomes" id="UP000606044">
    <property type="component" value="Unassembled WGS sequence"/>
</dbReference>
<dbReference type="FunFam" id="1.10.287.130:FF:000055">
    <property type="entry name" value="Two-component sensor histidine kinase"/>
    <property type="match status" value="1"/>
</dbReference>
<dbReference type="NCBIfam" id="TIGR00229">
    <property type="entry name" value="sensory_box"/>
    <property type="match status" value="1"/>
</dbReference>
<dbReference type="EMBL" id="BMCT01000008">
    <property type="protein sequence ID" value="GGF79611.1"/>
    <property type="molecule type" value="Genomic_DNA"/>
</dbReference>
<dbReference type="InterPro" id="IPR005467">
    <property type="entry name" value="His_kinase_dom"/>
</dbReference>
<dbReference type="AlphaFoldDB" id="A0A917C9W9"/>
<comment type="function">
    <text evidence="14">Putative oxygen sensor; modulates the activity of FixJ, a transcriptional activator of nitrogen fixation fixK gene. FixL probably acts as a kinase that phosphorylates FixJ.</text>
</comment>
<dbReference type="GO" id="GO:0042802">
    <property type="term" value="F:identical protein binding"/>
    <property type="evidence" value="ECO:0007669"/>
    <property type="project" value="UniProtKB-ARBA"/>
</dbReference>
<evidence type="ECO:0000256" key="2">
    <source>
        <dbReference type="ARBA" id="ARBA00001971"/>
    </source>
</evidence>